<dbReference type="EMBL" id="FZQP02006946">
    <property type="protein sequence ID" value="VVD05237.1"/>
    <property type="molecule type" value="Genomic_DNA"/>
</dbReference>
<dbReference type="AlphaFoldDB" id="A0A5E4R3G0"/>
<keyword evidence="4 11" id="KW-1133">Transmembrane helix</keyword>
<keyword evidence="14" id="KW-1185">Reference proteome</keyword>
<evidence type="ECO:0000256" key="11">
    <source>
        <dbReference type="SAM" id="Phobius"/>
    </source>
</evidence>
<dbReference type="Proteomes" id="UP000324832">
    <property type="component" value="Unassembled WGS sequence"/>
</dbReference>
<dbReference type="Pfam" id="PF15065">
    <property type="entry name" value="NCU-G1"/>
    <property type="match status" value="1"/>
</dbReference>
<evidence type="ECO:0000256" key="6">
    <source>
        <dbReference type="ARBA" id="ARBA00023180"/>
    </source>
</evidence>
<dbReference type="PANTHER" id="PTHR31981:SF1">
    <property type="entry name" value="GLYCOSYLATED LYSOSOMAL MEMBRANE PROTEIN"/>
    <property type="match status" value="1"/>
</dbReference>
<keyword evidence="2 11" id="KW-0812">Transmembrane</keyword>
<keyword evidence="6" id="KW-0325">Glycoprotein</keyword>
<dbReference type="PANTHER" id="PTHR31981">
    <property type="entry name" value="GLYCOSYLATED LYSOSOMAL MEMBRANE PROTEIN"/>
    <property type="match status" value="1"/>
</dbReference>
<comment type="subunit">
    <text evidence="10">Interacts (via lumenal domain) with lysosomal protein MFSD1; the interaction starts while both proteins are still in the endoplasmic reticulum and is required for stabilization of MFSD1 in lysosomes but has no direct effect on its targeting to lysosomes or transporter activity.</text>
</comment>
<evidence type="ECO:0000256" key="7">
    <source>
        <dbReference type="ARBA" id="ARBA00023228"/>
    </source>
</evidence>
<dbReference type="InterPro" id="IPR029382">
    <property type="entry name" value="NCU-G1"/>
</dbReference>
<comment type="similarity">
    <text evidence="1">Belongs to the GLMP family.</text>
</comment>
<sequence>MHPHVITKIYRILIVVFISSSVHGQNRKITSSLNPGCGECSNSSTLVYIRALGAQDTIHQIWDFTKHLPTVILVVGSINSSLSIQWDRTVPTNFAWSELPLYSFATVIDSLYEYDDLDDSGSFDPRRPYKEYRFTRTSWALEDIVLTDKEVMVQMHGHINNDGLNGVVFIKFDLFPFKDYAAELPHLIHTANSTQVDVSLERLPVSREYNASRFAVHLVLASSEDPASTLHYVMRKSLDDEHTPGVFEIIEIKTPSLFDGQDGGYLQFRPIGYTARERNVGSSTMAHVSSFNRTSLPQRSTVATFYKKQMLLVQDMVVSFGDSGDGFYRQHNYTAWSFTMGYGTPPVESFSVFVVAVITAGLTVPALLALSGVAVVLRRRWARDTLPTRLTNED</sequence>
<proteinExistence type="inferred from homology"/>
<keyword evidence="7" id="KW-0458">Lysosome</keyword>
<evidence type="ECO:0000256" key="5">
    <source>
        <dbReference type="ARBA" id="ARBA00023136"/>
    </source>
</evidence>
<accession>A0A5E4R3G0</accession>
<keyword evidence="3 12" id="KW-0732">Signal</keyword>
<feature type="transmembrane region" description="Helical" evidence="11">
    <location>
        <begin position="350"/>
        <end position="377"/>
    </location>
</feature>
<comment type="function">
    <text evidence="8">Required to protect lysosomal transporter MFSD1 from lysosomal proteolysis and for MFSD1 lysosomal localization.</text>
</comment>
<reference evidence="13 14" key="1">
    <citation type="submission" date="2017-07" db="EMBL/GenBank/DDBJ databases">
        <authorList>
            <person name="Talla V."/>
            <person name="Backstrom N."/>
        </authorList>
    </citation>
    <scope>NUCLEOTIDE SEQUENCE [LARGE SCALE GENOMIC DNA]</scope>
</reference>
<keyword evidence="5 11" id="KW-0472">Membrane</keyword>
<comment type="subcellular location">
    <subcellularLocation>
        <location evidence="9">Lysosome membrane</location>
        <topology evidence="9">Single-pass type I membrane protein</topology>
        <orientation evidence="9">Lumenal side</orientation>
    </subcellularLocation>
</comment>
<evidence type="ECO:0000256" key="10">
    <source>
        <dbReference type="ARBA" id="ARBA00044960"/>
    </source>
</evidence>
<dbReference type="GO" id="GO:0005765">
    <property type="term" value="C:lysosomal membrane"/>
    <property type="evidence" value="ECO:0007669"/>
    <property type="project" value="UniProtKB-SubCell"/>
</dbReference>
<evidence type="ECO:0000256" key="8">
    <source>
        <dbReference type="ARBA" id="ARBA00024176"/>
    </source>
</evidence>
<feature type="signal peptide" evidence="12">
    <location>
        <begin position="1"/>
        <end position="24"/>
    </location>
</feature>
<evidence type="ECO:0000313" key="14">
    <source>
        <dbReference type="Proteomes" id="UP000324832"/>
    </source>
</evidence>
<evidence type="ECO:0000256" key="9">
    <source>
        <dbReference type="ARBA" id="ARBA00024189"/>
    </source>
</evidence>
<organism evidence="13 14">
    <name type="scientific">Leptidea sinapis</name>
    <dbReference type="NCBI Taxonomy" id="189913"/>
    <lineage>
        <taxon>Eukaryota</taxon>
        <taxon>Metazoa</taxon>
        <taxon>Ecdysozoa</taxon>
        <taxon>Arthropoda</taxon>
        <taxon>Hexapoda</taxon>
        <taxon>Insecta</taxon>
        <taxon>Pterygota</taxon>
        <taxon>Neoptera</taxon>
        <taxon>Endopterygota</taxon>
        <taxon>Lepidoptera</taxon>
        <taxon>Glossata</taxon>
        <taxon>Ditrysia</taxon>
        <taxon>Papilionoidea</taxon>
        <taxon>Pieridae</taxon>
        <taxon>Dismorphiinae</taxon>
        <taxon>Leptidea</taxon>
    </lineage>
</organism>
<name>A0A5E4R3G0_9NEOP</name>
<gene>
    <name evidence="13" type="ORF">LSINAPIS_LOCUS14817</name>
</gene>
<feature type="chain" id="PRO_5023073613" description="Lysosomal protein NCU-G1" evidence="12">
    <location>
        <begin position="25"/>
        <end position="394"/>
    </location>
</feature>
<evidence type="ECO:0000256" key="3">
    <source>
        <dbReference type="ARBA" id="ARBA00022729"/>
    </source>
</evidence>
<evidence type="ECO:0000256" key="12">
    <source>
        <dbReference type="SAM" id="SignalP"/>
    </source>
</evidence>
<evidence type="ECO:0000256" key="1">
    <source>
        <dbReference type="ARBA" id="ARBA00010599"/>
    </source>
</evidence>
<evidence type="ECO:0000256" key="2">
    <source>
        <dbReference type="ARBA" id="ARBA00022692"/>
    </source>
</evidence>
<evidence type="ECO:0000313" key="13">
    <source>
        <dbReference type="EMBL" id="VVD05237.1"/>
    </source>
</evidence>
<protein>
    <recommendedName>
        <fullName evidence="15">Lysosomal protein NCU-G1</fullName>
    </recommendedName>
</protein>
<evidence type="ECO:0000256" key="4">
    <source>
        <dbReference type="ARBA" id="ARBA00022989"/>
    </source>
</evidence>
<evidence type="ECO:0008006" key="15">
    <source>
        <dbReference type="Google" id="ProtNLM"/>
    </source>
</evidence>